<dbReference type="Proteomes" id="UP000001882">
    <property type="component" value="Chromosome"/>
</dbReference>
<dbReference type="RefSeq" id="WP_012898888.1">
    <property type="nucleotide sequence ID" value="NC_013665.1"/>
</dbReference>
<evidence type="ECO:0000313" key="2">
    <source>
        <dbReference type="EMBL" id="BAI60208.1"/>
    </source>
</evidence>
<reference evidence="2 3" key="2">
    <citation type="journal article" date="2008" name="Int. J. Syst. Evol. Microbiol.">
        <title>Methanocella paludicola gen. nov., sp. nov., a methane-producing archaeon, the first isolate of the lineage 'Rice Cluster I', and proposal of the new archaeal order Methanocellales ord. nov.</title>
        <authorList>
            <person name="Sakai S."/>
            <person name="Imachi H."/>
            <person name="Hanada S."/>
            <person name="Ohashi A."/>
            <person name="Harada H."/>
            <person name="Kamagata Y."/>
        </authorList>
    </citation>
    <scope>NUCLEOTIDE SEQUENCE [LARGE SCALE GENOMIC DNA]</scope>
    <source>
        <strain evidence="3">DSM 17711 / JCM 13418 / NBRC 101707 / SANAE</strain>
    </source>
</reference>
<dbReference type="InParanoid" id="D1YUT6"/>
<dbReference type="eggNOG" id="arCOG11680">
    <property type="taxonomic scope" value="Archaea"/>
</dbReference>
<protein>
    <submittedName>
        <fullName evidence="2">Uncharacterized protein</fullName>
    </submittedName>
</protein>
<keyword evidence="1" id="KW-0472">Membrane</keyword>
<name>D1YUT6_METPS</name>
<dbReference type="AlphaFoldDB" id="D1YUT6"/>
<keyword evidence="3" id="KW-1185">Reference proteome</keyword>
<organism evidence="2 3">
    <name type="scientific">Methanocella paludicola (strain DSM 17711 / JCM 13418 / NBRC 101707 / SANAE)</name>
    <dbReference type="NCBI Taxonomy" id="304371"/>
    <lineage>
        <taxon>Archaea</taxon>
        <taxon>Methanobacteriati</taxon>
        <taxon>Methanobacteriota</taxon>
        <taxon>Stenosarchaea group</taxon>
        <taxon>Methanomicrobia</taxon>
        <taxon>Methanocellales</taxon>
        <taxon>Methanocellaceae</taxon>
        <taxon>Methanocella</taxon>
    </lineage>
</organism>
<dbReference type="GeneID" id="8680291"/>
<sequence>MERRSLYVHAAAAIVLLVLLIVSVVEYYDITSLDRQLGVYQKQQQELSRVFAVEHALDMDAAQRAWIAANQQEYISLKNAGITVRADSVVTGSYALILDLRDPSGTRVDSTPGDVSPGAAVVYLGQYYDENMTRVPGWEASYTVNTTTHAVSGLTPLLIQNIAYEYYTSSLAPDIYLSLGVSAGSITGSTARSIDCSRLDTGDWMDVTEHKYSLKNVDIREYLLIKTYVNATTQGVTGVDISKPYYDSVTGSNY</sequence>
<dbReference type="OrthoDB" id="147853at2157"/>
<dbReference type="KEGG" id="mpd:MCP_0136"/>
<feature type="transmembrane region" description="Helical" evidence="1">
    <location>
        <begin position="6"/>
        <end position="28"/>
    </location>
</feature>
<gene>
    <name evidence="2" type="ordered locus">MCP_0136</name>
</gene>
<evidence type="ECO:0000256" key="1">
    <source>
        <dbReference type="SAM" id="Phobius"/>
    </source>
</evidence>
<reference evidence="2 3" key="1">
    <citation type="journal article" date="2007" name="Appl. Environ. Microbiol.">
        <title>Isolation of key methanogens for global methane emission from rice paddy fields: a novel isolate affiliated with the clone cluster rice cluster I.</title>
        <authorList>
            <person name="Sakai S."/>
            <person name="Imachi H."/>
            <person name="Sekiguchi Y."/>
            <person name="Ohashi A."/>
            <person name="Harada H."/>
            <person name="Kamagata Y."/>
        </authorList>
    </citation>
    <scope>NUCLEOTIDE SEQUENCE [LARGE SCALE GENOMIC DNA]</scope>
    <source>
        <strain evidence="3">DSM 17711 / JCM 13418 / NBRC 101707 / SANAE</strain>
    </source>
</reference>
<keyword evidence="1" id="KW-1133">Transmembrane helix</keyword>
<dbReference type="PATRIC" id="fig|304371.9.peg.142"/>
<proteinExistence type="predicted"/>
<reference evidence="3" key="3">
    <citation type="journal article" date="2011" name="PLoS ONE">
        <title>Genome sequence of a mesophilic hydrogenotrophic methanogen Methanocella paludicola, the first cultivated representative of the order Methanocellales.</title>
        <authorList>
            <person name="Sakai S."/>
            <person name="Takaki Y."/>
            <person name="Shimamura S."/>
            <person name="Sekine M."/>
            <person name="Tajima T."/>
            <person name="Kosugi H."/>
            <person name="Ichikawa N."/>
            <person name="Tasumi E."/>
            <person name="Hiraki A.T."/>
            <person name="Shimizu A."/>
            <person name="Kato Y."/>
            <person name="Nishiko R."/>
            <person name="Mori K."/>
            <person name="Fujita N."/>
            <person name="Imachi H."/>
            <person name="Takai K."/>
        </authorList>
    </citation>
    <scope>NUCLEOTIDE SEQUENCE [LARGE SCALE GENOMIC DNA]</scope>
    <source>
        <strain evidence="3">DSM 17711 / JCM 13418 / NBRC 101707 / SANAE</strain>
    </source>
</reference>
<evidence type="ECO:0000313" key="3">
    <source>
        <dbReference type="Proteomes" id="UP000001882"/>
    </source>
</evidence>
<keyword evidence="1" id="KW-0812">Transmembrane</keyword>
<dbReference type="EMBL" id="AP011532">
    <property type="protein sequence ID" value="BAI60208.1"/>
    <property type="molecule type" value="Genomic_DNA"/>
</dbReference>
<accession>D1YUT6</accession>